<dbReference type="GO" id="GO:0140664">
    <property type="term" value="F:ATP-dependent DNA damage sensor activity"/>
    <property type="evidence" value="ECO:0007669"/>
    <property type="project" value="InterPro"/>
</dbReference>
<dbReference type="InterPro" id="IPR027806">
    <property type="entry name" value="HARBI1_dom"/>
</dbReference>
<dbReference type="GO" id="GO:0030983">
    <property type="term" value="F:mismatched DNA binding"/>
    <property type="evidence" value="ECO:0007669"/>
    <property type="project" value="InterPro"/>
</dbReference>
<dbReference type="InterPro" id="IPR036678">
    <property type="entry name" value="MutS_con_dom_sf"/>
</dbReference>
<dbReference type="GO" id="GO:0006298">
    <property type="term" value="P:mismatch repair"/>
    <property type="evidence" value="ECO:0007669"/>
    <property type="project" value="InterPro"/>
</dbReference>
<dbReference type="FunCoup" id="D3B1Y0">
    <property type="interactions" value="133"/>
</dbReference>
<dbReference type="AlphaFoldDB" id="D3B1Y0"/>
<dbReference type="OMA" id="YKFEMEN"/>
<dbReference type="InterPro" id="IPR045076">
    <property type="entry name" value="MutS"/>
</dbReference>
<dbReference type="Pfam" id="PF00488">
    <property type="entry name" value="MutS_V"/>
    <property type="match status" value="1"/>
</dbReference>
<dbReference type="Gene3D" id="3.30.420.110">
    <property type="entry name" value="MutS, connector domain"/>
    <property type="match status" value="1"/>
</dbReference>
<dbReference type="Pfam" id="PF05192">
    <property type="entry name" value="MutS_III"/>
    <property type="match status" value="1"/>
</dbReference>
<dbReference type="SMART" id="SM00533">
    <property type="entry name" value="MUTSd"/>
    <property type="match status" value="1"/>
</dbReference>
<evidence type="ECO:0000259" key="7">
    <source>
        <dbReference type="PROSITE" id="PS00486"/>
    </source>
</evidence>
<dbReference type="GO" id="GO:0046872">
    <property type="term" value="F:metal ion binding"/>
    <property type="evidence" value="ECO:0007669"/>
    <property type="project" value="UniProtKB-KW"/>
</dbReference>
<sequence length="1054" mass="121947">MTINTPRFDQYSEREFKRHFGVHKSSVSAIMNLIGCSESKILICLNYLRFYTSYLDRSLVHGCSESTVKNIVKEVLNQCYEKVDYLSYDETKDYPPVKDVERGKHHFNRFVTDTTLCLYETKNDKYWNEDKKHFGFKYEVTCSIHNGEIIWWSGPYPGSKADIDIARSEEGILSSEILQNKERFIGDKSYQGERESFKAMIKRPRGGSLTPLEKEFNAFLSSKIIIIENVNKRFKDFKCFSTPWKSNQTYHLQAFHLISLVINEDIKIEMNNIYNWIDNEQPDDNIILNFKNNNNKANKNNETTLSPPIPPFNKDEQYNNSIAKYNIDNDEYQVDDDNDTLMNIMNYNNNNILAVIYFKLKLGIAYYDSNLSILYVSECWEDDTFTCLSMVKQQVCPKTIIIPSRMPEKFIDAVHKMEEGQSFNVHFSKSNDFSFDNGKNKLLNIKLPIDSNDFHQKQLYLERILDFSQSEMIKAIGGLLVYLPKYLALDEFETLENFKLNEIICFSFDQFLSINTNSLYSLQIFANEKTKSVIGKRKLKSWFMRPPRNREIIEERYDLISYFTDNSNTPLTLSLVGCLSNIKDLHMILNKLNLSQNPERYLINIYTSLQSFLRIGILIEQNSPTISFLVKIVTLSLEPIITLLQQYENTFIIDDLHKNVLNIKYGIDSQLDKLREVYNSMGSILTQSGEEEKSYFGGIPWITSFHFVYYPQLGCLICVPINPNYPLPQQKDLKGLDFIFQTSQYIYFQNQKTKELDDYFGDIHNDILDIEGRIQRVVIDEILKISNALIEVSNYCSELDAIISMAIVSKESNFVRPTINSESILEIKNGRHPLQELCTNTFIPNDTELTGKYKYITINSKDSQLTNLSESKSTMIITGPNQSGKSIYLKQVGIIVYLAHLGCFVPAESANISLCDKIFTRISTRESNSISESSFMIDCKQVAQMTKFATSNSLLLIDEYGKGTIPQDGISLLYGLIIHFIVKDRSPKILLSTHFYEIFKLISEKHADRISFNSTQFLIEKANSNTNNNITFDTFIPLYKYNLVCLMLLIEKTN</sequence>
<keyword evidence="5" id="KW-0067">ATP-binding</keyword>
<dbReference type="RefSeq" id="XP_020437413.1">
    <property type="nucleotide sequence ID" value="XM_020573296.1"/>
</dbReference>
<dbReference type="GO" id="GO:0051026">
    <property type="term" value="P:chiasma assembly"/>
    <property type="evidence" value="ECO:0007669"/>
    <property type="project" value="TreeGrafter"/>
</dbReference>
<dbReference type="SUPFAM" id="SSF48334">
    <property type="entry name" value="DNA repair protein MutS, domain III"/>
    <property type="match status" value="1"/>
</dbReference>
<proteinExistence type="inferred from homology"/>
<evidence type="ECO:0000256" key="6">
    <source>
        <dbReference type="ARBA" id="ARBA00023125"/>
    </source>
</evidence>
<dbReference type="SMART" id="SM00534">
    <property type="entry name" value="MUTSac"/>
    <property type="match status" value="1"/>
</dbReference>
<comment type="cofactor">
    <cofactor evidence="1">
        <name>a divalent metal cation</name>
        <dbReference type="ChEBI" id="CHEBI:60240"/>
    </cofactor>
</comment>
<dbReference type="SUPFAM" id="SSF52540">
    <property type="entry name" value="P-loop containing nucleoside triphosphate hydrolases"/>
    <property type="match status" value="1"/>
</dbReference>
<dbReference type="PANTHER" id="PTHR11361">
    <property type="entry name" value="DNA MISMATCH REPAIR PROTEIN MUTS FAMILY MEMBER"/>
    <property type="match status" value="1"/>
</dbReference>
<dbReference type="STRING" id="670386.D3B1Y0"/>
<evidence type="ECO:0000313" key="8">
    <source>
        <dbReference type="EMBL" id="EFA85304.1"/>
    </source>
</evidence>
<dbReference type="InterPro" id="IPR027417">
    <property type="entry name" value="P-loop_NTPase"/>
</dbReference>
<dbReference type="PANTHER" id="PTHR11361:SF20">
    <property type="entry name" value="MUTS PROTEIN HOMOLOG 5"/>
    <property type="match status" value="1"/>
</dbReference>
<dbReference type="Proteomes" id="UP000001396">
    <property type="component" value="Unassembled WGS sequence"/>
</dbReference>
<evidence type="ECO:0000256" key="2">
    <source>
        <dbReference type="ARBA" id="ARBA00006271"/>
    </source>
</evidence>
<dbReference type="GO" id="GO:0005524">
    <property type="term" value="F:ATP binding"/>
    <property type="evidence" value="ECO:0007669"/>
    <property type="project" value="UniProtKB-KW"/>
</dbReference>
<gene>
    <name evidence="8" type="primary">msh5</name>
    <name evidence="8" type="ORF">PPL_02305</name>
</gene>
<dbReference type="InterPro" id="IPR007696">
    <property type="entry name" value="DNA_mismatch_repair_MutS_core"/>
</dbReference>
<protein>
    <submittedName>
        <fullName evidence="8">DNA mismatch repair protein</fullName>
    </submittedName>
</protein>
<dbReference type="Gene3D" id="1.10.1420.10">
    <property type="match status" value="1"/>
</dbReference>
<keyword evidence="4" id="KW-0547">Nucleotide-binding</keyword>
<keyword evidence="9" id="KW-1185">Reference proteome</keyword>
<keyword evidence="3" id="KW-0479">Metal-binding</keyword>
<evidence type="ECO:0000256" key="4">
    <source>
        <dbReference type="ARBA" id="ARBA00022741"/>
    </source>
</evidence>
<name>D3B1Y0_HETP5</name>
<comment type="caution">
    <text evidence="8">The sequence shown here is derived from an EMBL/GenBank/DDBJ whole genome shotgun (WGS) entry which is preliminary data.</text>
</comment>
<comment type="similarity">
    <text evidence="2">Belongs to the DNA mismatch repair MutS family.</text>
</comment>
<evidence type="ECO:0000256" key="1">
    <source>
        <dbReference type="ARBA" id="ARBA00001968"/>
    </source>
</evidence>
<dbReference type="GeneID" id="31357830"/>
<dbReference type="InParanoid" id="D3B1Y0"/>
<dbReference type="EMBL" id="ADBJ01000008">
    <property type="protein sequence ID" value="EFA85304.1"/>
    <property type="molecule type" value="Genomic_DNA"/>
</dbReference>
<accession>D3B1Y0</accession>
<dbReference type="Pfam" id="PF13359">
    <property type="entry name" value="DDE_Tnp_4"/>
    <property type="match status" value="1"/>
</dbReference>
<evidence type="ECO:0000256" key="5">
    <source>
        <dbReference type="ARBA" id="ARBA00022840"/>
    </source>
</evidence>
<evidence type="ECO:0000256" key="3">
    <source>
        <dbReference type="ARBA" id="ARBA00022723"/>
    </source>
</evidence>
<reference evidence="8 9" key="1">
    <citation type="journal article" date="2011" name="Genome Res.">
        <title>Phylogeny-wide analysis of social amoeba genomes highlights ancient origins for complex intercellular communication.</title>
        <authorList>
            <person name="Heidel A.J."/>
            <person name="Lawal H.M."/>
            <person name="Felder M."/>
            <person name="Schilde C."/>
            <person name="Helps N.R."/>
            <person name="Tunggal B."/>
            <person name="Rivero F."/>
            <person name="John U."/>
            <person name="Schleicher M."/>
            <person name="Eichinger L."/>
            <person name="Platzer M."/>
            <person name="Noegel A.A."/>
            <person name="Schaap P."/>
            <person name="Gloeckner G."/>
        </authorList>
    </citation>
    <scope>NUCLEOTIDE SEQUENCE [LARGE SCALE GENOMIC DNA]</scope>
    <source>
        <strain evidence="9">ATCC 26659 / Pp 5 / PN500</strain>
    </source>
</reference>
<feature type="domain" description="DNA mismatch repair proteins mutS family" evidence="7">
    <location>
        <begin position="953"/>
        <end position="969"/>
    </location>
</feature>
<dbReference type="InterPro" id="IPR036187">
    <property type="entry name" value="DNA_mismatch_repair_MutS_sf"/>
</dbReference>
<dbReference type="Gene3D" id="3.40.50.300">
    <property type="entry name" value="P-loop containing nucleotide triphosphate hydrolases"/>
    <property type="match status" value="1"/>
</dbReference>
<organism evidence="8 9">
    <name type="scientific">Heterostelium pallidum (strain ATCC 26659 / Pp 5 / PN500)</name>
    <name type="common">Cellular slime mold</name>
    <name type="synonym">Polysphondylium pallidum</name>
    <dbReference type="NCBI Taxonomy" id="670386"/>
    <lineage>
        <taxon>Eukaryota</taxon>
        <taxon>Amoebozoa</taxon>
        <taxon>Evosea</taxon>
        <taxon>Eumycetozoa</taxon>
        <taxon>Dictyostelia</taxon>
        <taxon>Acytosteliales</taxon>
        <taxon>Acytosteliaceae</taxon>
        <taxon>Heterostelium</taxon>
    </lineage>
</organism>
<keyword evidence="6" id="KW-0238">DNA-binding</keyword>
<dbReference type="PROSITE" id="PS00486">
    <property type="entry name" value="DNA_MISMATCH_REPAIR_2"/>
    <property type="match status" value="1"/>
</dbReference>
<evidence type="ECO:0000313" key="9">
    <source>
        <dbReference type="Proteomes" id="UP000001396"/>
    </source>
</evidence>
<dbReference type="GO" id="GO:0005634">
    <property type="term" value="C:nucleus"/>
    <property type="evidence" value="ECO:0007669"/>
    <property type="project" value="TreeGrafter"/>
</dbReference>
<dbReference type="InterPro" id="IPR000432">
    <property type="entry name" value="DNA_mismatch_repair_MutS_C"/>
</dbReference>